<dbReference type="eggNOG" id="KOG1290">
    <property type="taxonomic scope" value="Eukaryota"/>
</dbReference>
<evidence type="ECO:0000256" key="5">
    <source>
        <dbReference type="ARBA" id="ARBA00022777"/>
    </source>
</evidence>
<dbReference type="InterPro" id="IPR017441">
    <property type="entry name" value="Protein_kinase_ATP_BS"/>
</dbReference>
<dbReference type="InterPro" id="IPR051334">
    <property type="entry name" value="SRPK"/>
</dbReference>
<dbReference type="GO" id="GO:0005737">
    <property type="term" value="C:cytoplasm"/>
    <property type="evidence" value="ECO:0007669"/>
    <property type="project" value="TreeGrafter"/>
</dbReference>
<feature type="compositionally biased region" description="Acidic residues" evidence="10">
    <location>
        <begin position="520"/>
        <end position="530"/>
    </location>
</feature>
<dbReference type="VEuPathDB" id="FungiDB:CPUR_00320"/>
<comment type="caution">
    <text evidence="12">The sequence shown here is derived from an EMBL/GenBank/DDBJ whole genome shotgun (WGS) entry which is preliminary data.</text>
</comment>
<dbReference type="Proteomes" id="UP000016801">
    <property type="component" value="Unassembled WGS sequence"/>
</dbReference>
<evidence type="ECO:0000256" key="4">
    <source>
        <dbReference type="ARBA" id="ARBA00022741"/>
    </source>
</evidence>
<evidence type="ECO:0000259" key="11">
    <source>
        <dbReference type="PROSITE" id="PS50011"/>
    </source>
</evidence>
<dbReference type="InterPro" id="IPR011009">
    <property type="entry name" value="Kinase-like_dom_sf"/>
</dbReference>
<dbReference type="PANTHER" id="PTHR47634:SF9">
    <property type="entry name" value="PROTEIN KINASE DOMAIN-CONTAINING PROTEIN-RELATED"/>
    <property type="match status" value="1"/>
</dbReference>
<feature type="compositionally biased region" description="Basic and acidic residues" evidence="10">
    <location>
        <begin position="567"/>
        <end position="578"/>
    </location>
</feature>
<dbReference type="Gene3D" id="1.10.510.10">
    <property type="entry name" value="Transferase(Phosphotransferase) domain 1"/>
    <property type="match status" value="1"/>
</dbReference>
<evidence type="ECO:0000256" key="1">
    <source>
        <dbReference type="ARBA" id="ARBA00012513"/>
    </source>
</evidence>
<protein>
    <recommendedName>
        <fullName evidence="1">non-specific serine/threonine protein kinase</fullName>
        <ecNumber evidence="1">2.7.11.1</ecNumber>
    </recommendedName>
</protein>
<evidence type="ECO:0000256" key="6">
    <source>
        <dbReference type="ARBA" id="ARBA00022840"/>
    </source>
</evidence>
<evidence type="ECO:0000256" key="8">
    <source>
        <dbReference type="ARBA" id="ARBA00048679"/>
    </source>
</evidence>
<keyword evidence="2" id="KW-0723">Serine/threonine-protein kinase</keyword>
<dbReference type="EMBL" id="CAGA01000002">
    <property type="protein sequence ID" value="CCE26851.1"/>
    <property type="molecule type" value="Genomic_DNA"/>
</dbReference>
<evidence type="ECO:0000313" key="12">
    <source>
        <dbReference type="EMBL" id="CCE26851.1"/>
    </source>
</evidence>
<gene>
    <name evidence="12" type="ORF">CPUR_00320</name>
</gene>
<keyword evidence="3" id="KW-0808">Transferase</keyword>
<keyword evidence="4 9" id="KW-0547">Nucleotide-binding</keyword>
<feature type="compositionally biased region" description="Low complexity" evidence="10">
    <location>
        <begin position="510"/>
        <end position="519"/>
    </location>
</feature>
<dbReference type="InterPro" id="IPR000719">
    <property type="entry name" value="Prot_kinase_dom"/>
</dbReference>
<feature type="region of interest" description="Disordered" evidence="10">
    <location>
        <begin position="492"/>
        <end position="588"/>
    </location>
</feature>
<reference evidence="12 13" key="1">
    <citation type="journal article" date="2013" name="PLoS Genet.">
        <title>Plant-symbiotic fungi as chemical engineers: Multi-genome analysis of the Clavicipitaceae reveals dynamics of alkaloid loci.</title>
        <authorList>
            <person name="Schardl C.L."/>
            <person name="Young C.A."/>
            <person name="Hesse U."/>
            <person name="Amyotte S.G."/>
            <person name="Andreeva K."/>
            <person name="Calie P.J."/>
            <person name="Fleetwood D.J."/>
            <person name="Haws D.C."/>
            <person name="Moore N."/>
            <person name="Oeser B."/>
            <person name="Panaccione D.G."/>
            <person name="Schweri K.K."/>
            <person name="Voisey C.R."/>
            <person name="Farman M.L."/>
            <person name="Jaromczyk J.W."/>
            <person name="Roe B.A."/>
            <person name="O'Sullivan D.M."/>
            <person name="Scott B."/>
            <person name="Tudzynski P."/>
            <person name="An Z."/>
            <person name="Arnaoudova E.G."/>
            <person name="Bullock C.T."/>
            <person name="Charlton N.D."/>
            <person name="Chen L."/>
            <person name="Cox M."/>
            <person name="Dinkins R.D."/>
            <person name="Florea S."/>
            <person name="Glenn A.E."/>
            <person name="Gordon A."/>
            <person name="Gueldener U."/>
            <person name="Harris D.R."/>
            <person name="Hollin W."/>
            <person name="Jaromczyk J."/>
            <person name="Johnson R.D."/>
            <person name="Khan A.K."/>
            <person name="Leistner E."/>
            <person name="Leuchtmann A."/>
            <person name="Li C."/>
            <person name="Liu J."/>
            <person name="Liu J."/>
            <person name="Liu M."/>
            <person name="Mace W."/>
            <person name="Machado C."/>
            <person name="Nagabhyru P."/>
            <person name="Pan J."/>
            <person name="Schmid J."/>
            <person name="Sugawara K."/>
            <person name="Steiner U."/>
            <person name="Takach J.E."/>
            <person name="Tanaka E."/>
            <person name="Webb J.S."/>
            <person name="Wilson E.V."/>
            <person name="Wiseman J.L."/>
            <person name="Yoshida R."/>
            <person name="Zeng Z."/>
        </authorList>
    </citation>
    <scope>NUCLEOTIDE SEQUENCE [LARGE SCALE GENOMIC DNA]</scope>
    <source>
        <strain evidence="12 13">20.1</strain>
    </source>
</reference>
<sequence length="649" mass="73397">METSSTLQDQRHIFLYTGGEGECEDLNKYKQFGLHPILLGDVLPKPLTCVSDVKKEPRYRIMLKLGYGAFATVWLARDLVEKRYVAVKVGHGSDNPLPDREGEILSQIRKTGPGKRGYERVIELLDAFVVRGPNGFHQCLVTEVVSPLNHPDTRRHCSGSYDVVRQIVEGFAFLHGEGIVHGDPHIGNFGIALPQLEQFEEDDIVEFFGTPEIYPVIPWDPKFPMNSLPPYLVQSVPIEYLLQGKKAFPTGSVTIKILDFGRAYKISEADPNLLGAVPEMIQPPEDALHELCHGSSGSTWSEAADIWAVGCTKIFFSGQFNSVDLPQKRGRKFGSRKIGNTKIVALCDRVKVWEVREANRNSSKIAQDEERLAFLNLVKRMIITNPDERTPMTALLSDPFMVELFVSLPHWKDGYDYYVEEEKTDIYLIRMFSEDFMDWHVKTWNKSDIKIRRALRDHLEAPEFVSKRSYSSISHQLRRLAFEYFNQDALAEDPLSEEEQSADASEESFDTSVDSSTDSTFDDSQADALDENTSNASVECSADNADKDSADFDDEKDAADESDYLDGQERAKDPHDKVTTSLVSTESHNKEMNLPEGFAHAKERSVGLVLVELNKEEKKFLSRTWRFLLEEQSEFCNMKNLPGKPAACI</sequence>
<feature type="binding site" evidence="9">
    <location>
        <position position="88"/>
    </location>
    <ligand>
        <name>ATP</name>
        <dbReference type="ChEBI" id="CHEBI:30616"/>
    </ligand>
</feature>
<dbReference type="HOGENOM" id="CLU_422102_0_0_1"/>
<organism evidence="12 13">
    <name type="scientific">Claviceps purpurea (strain 20.1)</name>
    <name type="common">Ergot fungus</name>
    <name type="synonym">Sphacelia segetum</name>
    <dbReference type="NCBI Taxonomy" id="1111077"/>
    <lineage>
        <taxon>Eukaryota</taxon>
        <taxon>Fungi</taxon>
        <taxon>Dikarya</taxon>
        <taxon>Ascomycota</taxon>
        <taxon>Pezizomycotina</taxon>
        <taxon>Sordariomycetes</taxon>
        <taxon>Hypocreomycetidae</taxon>
        <taxon>Hypocreales</taxon>
        <taxon>Clavicipitaceae</taxon>
        <taxon>Claviceps</taxon>
    </lineage>
</organism>
<dbReference type="GO" id="GO:0000245">
    <property type="term" value="P:spliceosomal complex assembly"/>
    <property type="evidence" value="ECO:0007669"/>
    <property type="project" value="TreeGrafter"/>
</dbReference>
<feature type="compositionally biased region" description="Acidic residues" evidence="10">
    <location>
        <begin position="492"/>
        <end position="509"/>
    </location>
</feature>
<evidence type="ECO:0000313" key="13">
    <source>
        <dbReference type="Proteomes" id="UP000016801"/>
    </source>
</evidence>
<comment type="catalytic activity">
    <reaction evidence="8">
        <text>L-seryl-[protein] + ATP = O-phospho-L-seryl-[protein] + ADP + H(+)</text>
        <dbReference type="Rhea" id="RHEA:17989"/>
        <dbReference type="Rhea" id="RHEA-COMP:9863"/>
        <dbReference type="Rhea" id="RHEA-COMP:11604"/>
        <dbReference type="ChEBI" id="CHEBI:15378"/>
        <dbReference type="ChEBI" id="CHEBI:29999"/>
        <dbReference type="ChEBI" id="CHEBI:30616"/>
        <dbReference type="ChEBI" id="CHEBI:83421"/>
        <dbReference type="ChEBI" id="CHEBI:456216"/>
        <dbReference type="EC" id="2.7.11.1"/>
    </reaction>
</comment>
<dbReference type="Gene3D" id="3.30.200.20">
    <property type="entry name" value="Phosphorylase Kinase, domain 1"/>
    <property type="match status" value="1"/>
</dbReference>
<name>M1VY05_CLAP2</name>
<dbReference type="SUPFAM" id="SSF56112">
    <property type="entry name" value="Protein kinase-like (PK-like)"/>
    <property type="match status" value="1"/>
</dbReference>
<keyword evidence="5 12" id="KW-0418">Kinase</keyword>
<feature type="compositionally biased region" description="Acidic residues" evidence="10">
    <location>
        <begin position="551"/>
        <end position="566"/>
    </location>
</feature>
<dbReference type="PROSITE" id="PS00107">
    <property type="entry name" value="PROTEIN_KINASE_ATP"/>
    <property type="match status" value="1"/>
</dbReference>
<dbReference type="PANTHER" id="PTHR47634">
    <property type="entry name" value="PROTEIN KINASE DOMAIN-CONTAINING PROTEIN-RELATED"/>
    <property type="match status" value="1"/>
</dbReference>
<dbReference type="GO" id="GO:0005524">
    <property type="term" value="F:ATP binding"/>
    <property type="evidence" value="ECO:0007669"/>
    <property type="project" value="UniProtKB-UniRule"/>
</dbReference>
<feature type="domain" description="Protein kinase" evidence="11">
    <location>
        <begin position="59"/>
        <end position="401"/>
    </location>
</feature>
<dbReference type="PROSITE" id="PS50011">
    <property type="entry name" value="PROTEIN_KINASE_DOM"/>
    <property type="match status" value="1"/>
</dbReference>
<dbReference type="STRING" id="1111077.M1VY05"/>
<evidence type="ECO:0000256" key="3">
    <source>
        <dbReference type="ARBA" id="ARBA00022679"/>
    </source>
</evidence>
<evidence type="ECO:0000256" key="7">
    <source>
        <dbReference type="ARBA" id="ARBA00047899"/>
    </source>
</evidence>
<evidence type="ECO:0000256" key="2">
    <source>
        <dbReference type="ARBA" id="ARBA00022527"/>
    </source>
</evidence>
<keyword evidence="13" id="KW-1185">Reference proteome</keyword>
<dbReference type="OrthoDB" id="5979581at2759"/>
<dbReference type="GO" id="GO:0005634">
    <property type="term" value="C:nucleus"/>
    <property type="evidence" value="ECO:0007669"/>
    <property type="project" value="TreeGrafter"/>
</dbReference>
<dbReference type="SMART" id="SM00220">
    <property type="entry name" value="S_TKc"/>
    <property type="match status" value="1"/>
</dbReference>
<accession>M1VY05</accession>
<dbReference type="GO" id="GO:0050684">
    <property type="term" value="P:regulation of mRNA processing"/>
    <property type="evidence" value="ECO:0007669"/>
    <property type="project" value="TreeGrafter"/>
</dbReference>
<evidence type="ECO:0000256" key="9">
    <source>
        <dbReference type="PROSITE-ProRule" id="PRU10141"/>
    </source>
</evidence>
<keyword evidence="6 9" id="KW-0067">ATP-binding</keyword>
<dbReference type="GO" id="GO:0004674">
    <property type="term" value="F:protein serine/threonine kinase activity"/>
    <property type="evidence" value="ECO:0007669"/>
    <property type="project" value="UniProtKB-KW"/>
</dbReference>
<comment type="catalytic activity">
    <reaction evidence="7">
        <text>L-threonyl-[protein] + ATP = O-phospho-L-threonyl-[protein] + ADP + H(+)</text>
        <dbReference type="Rhea" id="RHEA:46608"/>
        <dbReference type="Rhea" id="RHEA-COMP:11060"/>
        <dbReference type="Rhea" id="RHEA-COMP:11605"/>
        <dbReference type="ChEBI" id="CHEBI:15378"/>
        <dbReference type="ChEBI" id="CHEBI:30013"/>
        <dbReference type="ChEBI" id="CHEBI:30616"/>
        <dbReference type="ChEBI" id="CHEBI:61977"/>
        <dbReference type="ChEBI" id="CHEBI:456216"/>
        <dbReference type="EC" id="2.7.11.1"/>
    </reaction>
</comment>
<proteinExistence type="predicted"/>
<dbReference type="AlphaFoldDB" id="M1VY05"/>
<dbReference type="EC" id="2.7.11.1" evidence="1"/>
<evidence type="ECO:0000256" key="10">
    <source>
        <dbReference type="SAM" id="MobiDB-lite"/>
    </source>
</evidence>